<evidence type="ECO:0000259" key="2">
    <source>
        <dbReference type="Pfam" id="PF25954"/>
    </source>
</evidence>
<dbReference type="GO" id="GO:0015562">
    <property type="term" value="F:efflux transmembrane transporter activity"/>
    <property type="evidence" value="ECO:0007669"/>
    <property type="project" value="TreeGrafter"/>
</dbReference>
<dbReference type="EMBL" id="DXEL01000044">
    <property type="protein sequence ID" value="HIX74565.1"/>
    <property type="molecule type" value="Genomic_DNA"/>
</dbReference>
<sequence>MKKIALVTLVSLPILMTNCQVKETASDNQEVSVKVKTMRVDSSEDQRVNRYSGTVEEASETALSFPVAGTIQQMRVRLGDRVTKGQLIATIDPSTMRNSHAVAKAALEQAEDAFRRMKELHDKGSLSEIKWVEIQSKLEQARSLEEIARKNLDDCRLYAPYDGVISEKMGESGLNVMPGVPVARLVSVNQLKVKVSVPETEISNIALSWEATIQVPALNDQCFKGTVIEKGIVANPLSRSYDVKIRIDNPDKSLMPGMVVKVGLRSPEEKRSFVLPAYIVQLDENNRTFVWVNNGGKAQRRFVTCGDYTAHGVTVVSGLDAGDEVIVEGQQKVCENVMLSL</sequence>
<accession>A0A9D1X8I7</accession>
<dbReference type="Gene3D" id="2.40.30.170">
    <property type="match status" value="1"/>
</dbReference>
<gene>
    <name evidence="4" type="ORF">H9977_05985</name>
</gene>
<dbReference type="AlphaFoldDB" id="A0A9D1X8I7"/>
<protein>
    <submittedName>
        <fullName evidence="4">Efflux RND transporter periplasmic adaptor subunit</fullName>
    </submittedName>
</protein>
<dbReference type="PANTHER" id="PTHR30469">
    <property type="entry name" value="MULTIDRUG RESISTANCE PROTEIN MDTA"/>
    <property type="match status" value="1"/>
</dbReference>
<evidence type="ECO:0000256" key="1">
    <source>
        <dbReference type="ARBA" id="ARBA00009477"/>
    </source>
</evidence>
<dbReference type="InterPro" id="IPR058627">
    <property type="entry name" value="MdtA-like_C"/>
</dbReference>
<organism evidence="4 5">
    <name type="scientific">Candidatus Parabacteroides intestinipullorum</name>
    <dbReference type="NCBI Taxonomy" id="2838723"/>
    <lineage>
        <taxon>Bacteria</taxon>
        <taxon>Pseudomonadati</taxon>
        <taxon>Bacteroidota</taxon>
        <taxon>Bacteroidia</taxon>
        <taxon>Bacteroidales</taxon>
        <taxon>Tannerellaceae</taxon>
        <taxon>Parabacteroides</taxon>
    </lineage>
</organism>
<feature type="domain" description="CusB-like beta-barrel" evidence="2">
    <location>
        <begin position="193"/>
        <end position="266"/>
    </location>
</feature>
<proteinExistence type="inferred from homology"/>
<dbReference type="Gene3D" id="2.40.420.20">
    <property type="match status" value="1"/>
</dbReference>
<feature type="domain" description="Multidrug resistance protein MdtA-like C-terminal permuted SH3" evidence="3">
    <location>
        <begin position="284"/>
        <end position="332"/>
    </location>
</feature>
<dbReference type="NCBIfam" id="TIGR01730">
    <property type="entry name" value="RND_mfp"/>
    <property type="match status" value="1"/>
</dbReference>
<comment type="caution">
    <text evidence="4">The sequence shown here is derived from an EMBL/GenBank/DDBJ whole genome shotgun (WGS) entry which is preliminary data.</text>
</comment>
<dbReference type="GO" id="GO:1990281">
    <property type="term" value="C:efflux pump complex"/>
    <property type="evidence" value="ECO:0007669"/>
    <property type="project" value="TreeGrafter"/>
</dbReference>
<dbReference type="SUPFAM" id="SSF111369">
    <property type="entry name" value="HlyD-like secretion proteins"/>
    <property type="match status" value="1"/>
</dbReference>
<name>A0A9D1X8I7_9BACT</name>
<reference evidence="4" key="2">
    <citation type="submission" date="2021-04" db="EMBL/GenBank/DDBJ databases">
        <authorList>
            <person name="Gilroy R."/>
        </authorList>
    </citation>
    <scope>NUCLEOTIDE SEQUENCE</scope>
    <source>
        <strain evidence="4">ChiGjej6B6-14162</strain>
    </source>
</reference>
<evidence type="ECO:0000313" key="5">
    <source>
        <dbReference type="Proteomes" id="UP000886740"/>
    </source>
</evidence>
<dbReference type="Pfam" id="PF25954">
    <property type="entry name" value="Beta-barrel_RND_2"/>
    <property type="match status" value="1"/>
</dbReference>
<comment type="similarity">
    <text evidence="1">Belongs to the membrane fusion protein (MFP) (TC 8.A.1) family.</text>
</comment>
<evidence type="ECO:0000313" key="4">
    <source>
        <dbReference type="EMBL" id="HIX74565.1"/>
    </source>
</evidence>
<dbReference type="Proteomes" id="UP000886740">
    <property type="component" value="Unassembled WGS sequence"/>
</dbReference>
<dbReference type="InterPro" id="IPR006143">
    <property type="entry name" value="RND_pump_MFP"/>
</dbReference>
<dbReference type="Pfam" id="PF25967">
    <property type="entry name" value="RND-MFP_C"/>
    <property type="match status" value="1"/>
</dbReference>
<evidence type="ECO:0000259" key="3">
    <source>
        <dbReference type="Pfam" id="PF25967"/>
    </source>
</evidence>
<reference evidence="4" key="1">
    <citation type="journal article" date="2021" name="PeerJ">
        <title>Extensive microbial diversity within the chicken gut microbiome revealed by metagenomics and culture.</title>
        <authorList>
            <person name="Gilroy R."/>
            <person name="Ravi A."/>
            <person name="Getino M."/>
            <person name="Pursley I."/>
            <person name="Horton D.L."/>
            <person name="Alikhan N.F."/>
            <person name="Baker D."/>
            <person name="Gharbi K."/>
            <person name="Hall N."/>
            <person name="Watson M."/>
            <person name="Adriaenssens E.M."/>
            <person name="Foster-Nyarko E."/>
            <person name="Jarju S."/>
            <person name="Secka A."/>
            <person name="Antonio M."/>
            <person name="Oren A."/>
            <person name="Chaudhuri R.R."/>
            <person name="La Ragione R."/>
            <person name="Hildebrand F."/>
            <person name="Pallen M.J."/>
        </authorList>
    </citation>
    <scope>NUCLEOTIDE SEQUENCE</scope>
    <source>
        <strain evidence="4">ChiGjej6B6-14162</strain>
    </source>
</reference>
<dbReference type="InterPro" id="IPR058792">
    <property type="entry name" value="Beta-barrel_RND_2"/>
</dbReference>
<dbReference type="Gene3D" id="2.40.50.100">
    <property type="match status" value="1"/>
</dbReference>